<dbReference type="PANTHER" id="PTHR33736">
    <property type="entry name" value="F-BOX PROTEIN-RELATED"/>
    <property type="match status" value="1"/>
</dbReference>
<dbReference type="SUPFAM" id="SSF81383">
    <property type="entry name" value="F-box domain"/>
    <property type="match status" value="1"/>
</dbReference>
<evidence type="ECO:0000259" key="1">
    <source>
        <dbReference type="PROSITE" id="PS50181"/>
    </source>
</evidence>
<dbReference type="InterPro" id="IPR045283">
    <property type="entry name" value="AT3G44326-like"/>
</dbReference>
<dbReference type="InterPro" id="IPR036047">
    <property type="entry name" value="F-box-like_dom_sf"/>
</dbReference>
<gene>
    <name evidence="2" type="ORF">VFH_IV058560</name>
</gene>
<dbReference type="Proteomes" id="UP001157006">
    <property type="component" value="Chromosome 4"/>
</dbReference>
<dbReference type="Pfam" id="PF12937">
    <property type="entry name" value="F-box-like"/>
    <property type="match status" value="1"/>
</dbReference>
<name>A0AAV1AHQ7_VICFA</name>
<dbReference type="Gene3D" id="1.20.1280.50">
    <property type="match status" value="1"/>
</dbReference>
<dbReference type="PROSITE" id="PS50181">
    <property type="entry name" value="FBOX"/>
    <property type="match status" value="1"/>
</dbReference>
<dbReference type="EMBL" id="OX451739">
    <property type="protein sequence ID" value="CAI8607877.1"/>
    <property type="molecule type" value="Genomic_DNA"/>
</dbReference>
<dbReference type="InterPro" id="IPR001810">
    <property type="entry name" value="F-box_dom"/>
</dbReference>
<accession>A0AAV1AHQ7</accession>
<proteinExistence type="predicted"/>
<dbReference type="AlphaFoldDB" id="A0AAV1AHQ7"/>
<evidence type="ECO:0000313" key="2">
    <source>
        <dbReference type="EMBL" id="CAI8607877.1"/>
    </source>
</evidence>
<organism evidence="2 3">
    <name type="scientific">Vicia faba</name>
    <name type="common">Broad bean</name>
    <name type="synonym">Faba vulgaris</name>
    <dbReference type="NCBI Taxonomy" id="3906"/>
    <lineage>
        <taxon>Eukaryota</taxon>
        <taxon>Viridiplantae</taxon>
        <taxon>Streptophyta</taxon>
        <taxon>Embryophyta</taxon>
        <taxon>Tracheophyta</taxon>
        <taxon>Spermatophyta</taxon>
        <taxon>Magnoliopsida</taxon>
        <taxon>eudicotyledons</taxon>
        <taxon>Gunneridae</taxon>
        <taxon>Pentapetalae</taxon>
        <taxon>rosids</taxon>
        <taxon>fabids</taxon>
        <taxon>Fabales</taxon>
        <taxon>Fabaceae</taxon>
        <taxon>Papilionoideae</taxon>
        <taxon>50 kb inversion clade</taxon>
        <taxon>NPAAA clade</taxon>
        <taxon>Hologalegina</taxon>
        <taxon>IRL clade</taxon>
        <taxon>Fabeae</taxon>
        <taxon>Vicia</taxon>
    </lineage>
</organism>
<evidence type="ECO:0000313" key="3">
    <source>
        <dbReference type="Proteomes" id="UP001157006"/>
    </source>
</evidence>
<keyword evidence="3" id="KW-1185">Reference proteome</keyword>
<protein>
    <recommendedName>
        <fullName evidence="1">F-box domain-containing protein</fullName>
    </recommendedName>
</protein>
<reference evidence="2 3" key="1">
    <citation type="submission" date="2023-01" db="EMBL/GenBank/DDBJ databases">
        <authorList>
            <person name="Kreplak J."/>
        </authorList>
    </citation>
    <scope>NUCLEOTIDE SEQUENCE [LARGE SCALE GENOMIC DNA]</scope>
</reference>
<sequence>MNNLPPEIIDNHILPLLDGTTLTALSSVSSEFRRMIINKDELWKSICASTWPLLLPTINSFVSTFPGGYRSFFSNAFPSLHCNNNNNNNNSQFNSIDPPPIHLLYLIDMYAEGESCPRFTMSRFTEVGSDDYPDIPRPLCFYITEKTEDWMDHFQDNLRLNWIVINQTQNSARSLFSPVCKPVSIKRTCMTKEVVYEKVMPGQCKDYTEMVKCYMKVTCSLKSDHNETHFETGMEDMNGKRVLERHANMIILNAFLNGERKKF</sequence>
<dbReference type="PANTHER" id="PTHR33736:SF28">
    <property type="entry name" value="F-BOX PLANT-LIKE PROTEIN"/>
    <property type="match status" value="1"/>
</dbReference>
<feature type="domain" description="F-box" evidence="1">
    <location>
        <begin position="1"/>
        <end position="46"/>
    </location>
</feature>